<protein>
    <submittedName>
        <fullName evidence="7">NnrU protein</fullName>
    </submittedName>
</protein>
<organism evidence="7 8">
    <name type="scientific">Jannaschia aquimarina</name>
    <dbReference type="NCBI Taxonomy" id="935700"/>
    <lineage>
        <taxon>Bacteria</taxon>
        <taxon>Pseudomonadati</taxon>
        <taxon>Pseudomonadota</taxon>
        <taxon>Alphaproteobacteria</taxon>
        <taxon>Rhodobacterales</taxon>
        <taxon>Roseobacteraceae</taxon>
        <taxon>Jannaschia</taxon>
    </lineage>
</organism>
<dbReference type="AlphaFoldDB" id="A0A0D1CLS5"/>
<evidence type="ECO:0000259" key="6">
    <source>
        <dbReference type="Pfam" id="PF07298"/>
    </source>
</evidence>
<dbReference type="PATRIC" id="fig|935700.4.peg.2605"/>
<evidence type="ECO:0000256" key="5">
    <source>
        <dbReference type="SAM" id="Phobius"/>
    </source>
</evidence>
<feature type="transmembrane region" description="Helical" evidence="5">
    <location>
        <begin position="75"/>
        <end position="92"/>
    </location>
</feature>
<dbReference type="GO" id="GO:0016020">
    <property type="term" value="C:membrane"/>
    <property type="evidence" value="ECO:0007669"/>
    <property type="project" value="UniProtKB-SubCell"/>
</dbReference>
<keyword evidence="3 5" id="KW-1133">Transmembrane helix</keyword>
<reference evidence="7 8" key="1">
    <citation type="submission" date="2015-02" db="EMBL/GenBank/DDBJ databases">
        <title>Genome Sequence of Jannaschia aquimarina DSM28248, a member of the Roseobacter clade.</title>
        <authorList>
            <person name="Voget S."/>
            <person name="Daniel R."/>
        </authorList>
    </citation>
    <scope>NUCLEOTIDE SEQUENCE [LARGE SCALE GENOMIC DNA]</scope>
    <source>
        <strain evidence="7 8">GSW-M26</strain>
    </source>
</reference>
<accession>A0A0D1CLS5</accession>
<dbReference type="RefSeq" id="WP_043919326.1">
    <property type="nucleotide sequence ID" value="NZ_JYFE01000045.1"/>
</dbReference>
<sequence length="218" mass="23595">MTWAPFAAALALFYATHALPTRPVMRARLRDSLGPRGFTLAYSALSLFMLALVIHAAGQAPWVQLWPQMEWMRHLTLLGMLAACLLVALAIGRPNPFSFGGPSGGFDPARPGIVRVTRHPLLWAMALWAGLHLMVNGDVAHAVLFGGFALFAVAGTWAIDRRRARQGPGWQVTLDAMRAHPPRPADWRAAILRIAGGVALWLMLIAAHPALIGVSPLP</sequence>
<evidence type="ECO:0000256" key="1">
    <source>
        <dbReference type="ARBA" id="ARBA00004141"/>
    </source>
</evidence>
<proteinExistence type="predicted"/>
<dbReference type="EMBL" id="JYFE01000045">
    <property type="protein sequence ID" value="KIT15732.1"/>
    <property type="molecule type" value="Genomic_DNA"/>
</dbReference>
<keyword evidence="4 5" id="KW-0472">Membrane</keyword>
<evidence type="ECO:0000313" key="8">
    <source>
        <dbReference type="Proteomes" id="UP000032232"/>
    </source>
</evidence>
<dbReference type="Pfam" id="PF07298">
    <property type="entry name" value="NnrU"/>
    <property type="match status" value="1"/>
</dbReference>
<keyword evidence="8" id="KW-1185">Reference proteome</keyword>
<evidence type="ECO:0000256" key="4">
    <source>
        <dbReference type="ARBA" id="ARBA00023136"/>
    </source>
</evidence>
<gene>
    <name evidence="7" type="ORF">jaqu_25260</name>
</gene>
<name>A0A0D1CLS5_9RHOB</name>
<evidence type="ECO:0000256" key="2">
    <source>
        <dbReference type="ARBA" id="ARBA00022692"/>
    </source>
</evidence>
<comment type="subcellular location">
    <subcellularLocation>
        <location evidence="1">Membrane</location>
        <topology evidence="1">Multi-pass membrane protein</topology>
    </subcellularLocation>
</comment>
<feature type="transmembrane region" description="Helical" evidence="5">
    <location>
        <begin position="42"/>
        <end position="63"/>
    </location>
</feature>
<evidence type="ECO:0000256" key="3">
    <source>
        <dbReference type="ARBA" id="ARBA00022989"/>
    </source>
</evidence>
<dbReference type="InterPro" id="IPR009915">
    <property type="entry name" value="NnrU_dom"/>
</dbReference>
<feature type="domain" description="NnrU" evidence="6">
    <location>
        <begin position="6"/>
        <end position="216"/>
    </location>
</feature>
<keyword evidence="2 5" id="KW-0812">Transmembrane</keyword>
<dbReference type="STRING" id="935700.jaqu_25260"/>
<comment type="caution">
    <text evidence="7">The sequence shown here is derived from an EMBL/GenBank/DDBJ whole genome shotgun (WGS) entry which is preliminary data.</text>
</comment>
<feature type="transmembrane region" description="Helical" evidence="5">
    <location>
        <begin position="139"/>
        <end position="159"/>
    </location>
</feature>
<dbReference type="Proteomes" id="UP000032232">
    <property type="component" value="Unassembled WGS sequence"/>
</dbReference>
<feature type="transmembrane region" description="Helical" evidence="5">
    <location>
        <begin position="190"/>
        <end position="212"/>
    </location>
</feature>
<evidence type="ECO:0000313" key="7">
    <source>
        <dbReference type="EMBL" id="KIT15732.1"/>
    </source>
</evidence>